<gene>
    <name evidence="2" type="ORF">Tco_0799431</name>
</gene>
<reference evidence="2" key="1">
    <citation type="journal article" date="2022" name="Int. J. Mol. Sci.">
        <title>Draft Genome of Tanacetum Coccineum: Genomic Comparison of Closely Related Tanacetum-Family Plants.</title>
        <authorList>
            <person name="Yamashiro T."/>
            <person name="Shiraishi A."/>
            <person name="Nakayama K."/>
            <person name="Satake H."/>
        </authorList>
    </citation>
    <scope>NUCLEOTIDE SEQUENCE</scope>
</reference>
<evidence type="ECO:0000256" key="1">
    <source>
        <dbReference type="SAM" id="MobiDB-lite"/>
    </source>
</evidence>
<feature type="region of interest" description="Disordered" evidence="1">
    <location>
        <begin position="133"/>
        <end position="161"/>
    </location>
</feature>
<accession>A0ABQ4ZUE1</accession>
<protein>
    <submittedName>
        <fullName evidence="2">Uncharacterized protein</fullName>
    </submittedName>
</protein>
<dbReference type="Proteomes" id="UP001151760">
    <property type="component" value="Unassembled WGS sequence"/>
</dbReference>
<reference evidence="2" key="2">
    <citation type="submission" date="2022-01" db="EMBL/GenBank/DDBJ databases">
        <authorList>
            <person name="Yamashiro T."/>
            <person name="Shiraishi A."/>
            <person name="Satake H."/>
            <person name="Nakayama K."/>
        </authorList>
    </citation>
    <scope>NUCLEOTIDE SEQUENCE</scope>
</reference>
<evidence type="ECO:0000313" key="3">
    <source>
        <dbReference type="Proteomes" id="UP001151760"/>
    </source>
</evidence>
<proteinExistence type="predicted"/>
<dbReference type="EMBL" id="BQNB010011583">
    <property type="protein sequence ID" value="GJS92463.1"/>
    <property type="molecule type" value="Genomic_DNA"/>
</dbReference>
<comment type="caution">
    <text evidence="2">The sequence shown here is derived from an EMBL/GenBank/DDBJ whole genome shotgun (WGS) entry which is preliminary data.</text>
</comment>
<name>A0ABQ4ZUE1_9ASTR</name>
<sequence>MNFPKSNNEQSLRIKELEDLLAKKDSAICLCQENQCRKGLGEGKTSHPTWQNRDGEIRFYTKTSSYSGWGKGLAEERSEEDLLELMGRMEGFDVYADKKMNVEYNKLFEKRYPYVEKISHGFRHSVSNLLKVYPDSPPSGQAPPNEPFFGEALSTSAPRGS</sequence>
<organism evidence="2 3">
    <name type="scientific">Tanacetum coccineum</name>
    <dbReference type="NCBI Taxonomy" id="301880"/>
    <lineage>
        <taxon>Eukaryota</taxon>
        <taxon>Viridiplantae</taxon>
        <taxon>Streptophyta</taxon>
        <taxon>Embryophyta</taxon>
        <taxon>Tracheophyta</taxon>
        <taxon>Spermatophyta</taxon>
        <taxon>Magnoliopsida</taxon>
        <taxon>eudicotyledons</taxon>
        <taxon>Gunneridae</taxon>
        <taxon>Pentapetalae</taxon>
        <taxon>asterids</taxon>
        <taxon>campanulids</taxon>
        <taxon>Asterales</taxon>
        <taxon>Asteraceae</taxon>
        <taxon>Asteroideae</taxon>
        <taxon>Anthemideae</taxon>
        <taxon>Anthemidinae</taxon>
        <taxon>Tanacetum</taxon>
    </lineage>
</organism>
<keyword evidence="3" id="KW-1185">Reference proteome</keyword>
<evidence type="ECO:0000313" key="2">
    <source>
        <dbReference type="EMBL" id="GJS92463.1"/>
    </source>
</evidence>
<feature type="compositionally biased region" description="Pro residues" evidence="1">
    <location>
        <begin position="135"/>
        <end position="146"/>
    </location>
</feature>